<protein>
    <submittedName>
        <fullName evidence="1">Acyltransferase</fullName>
        <ecNumber evidence="1">2.3.1.-</ecNumber>
    </submittedName>
</protein>
<dbReference type="InterPro" id="IPR011004">
    <property type="entry name" value="Trimer_LpxA-like_sf"/>
</dbReference>
<evidence type="ECO:0000313" key="2">
    <source>
        <dbReference type="Proteomes" id="UP001437460"/>
    </source>
</evidence>
<dbReference type="InterPro" id="IPR001451">
    <property type="entry name" value="Hexapep"/>
</dbReference>
<dbReference type="Proteomes" id="UP001437460">
    <property type="component" value="Unassembled WGS sequence"/>
</dbReference>
<dbReference type="SUPFAM" id="SSF51161">
    <property type="entry name" value="Trimeric LpxA-like enzymes"/>
    <property type="match status" value="1"/>
</dbReference>
<dbReference type="CDD" id="cd04647">
    <property type="entry name" value="LbH_MAT_like"/>
    <property type="match status" value="1"/>
</dbReference>
<proteinExistence type="predicted"/>
<evidence type="ECO:0000313" key="1">
    <source>
        <dbReference type="EMBL" id="MEQ2563862.1"/>
    </source>
</evidence>
<dbReference type="EC" id="2.3.1.-" evidence="1"/>
<name>A0ABV1HNG1_9FIRM</name>
<accession>A0ABV1HNG1</accession>
<reference evidence="1 2" key="1">
    <citation type="submission" date="2024-03" db="EMBL/GenBank/DDBJ databases">
        <title>Human intestinal bacterial collection.</title>
        <authorList>
            <person name="Pauvert C."/>
            <person name="Hitch T.C.A."/>
            <person name="Clavel T."/>
        </authorList>
    </citation>
    <scope>NUCLEOTIDE SEQUENCE [LARGE SCALE GENOMIC DNA]</scope>
    <source>
        <strain evidence="1 2">CLA-AP-H27</strain>
    </source>
</reference>
<dbReference type="Pfam" id="PF00132">
    <property type="entry name" value="Hexapep"/>
    <property type="match status" value="1"/>
</dbReference>
<keyword evidence="1" id="KW-0808">Transferase</keyword>
<dbReference type="PANTHER" id="PTHR23416">
    <property type="entry name" value="SIALIC ACID SYNTHASE-RELATED"/>
    <property type="match status" value="1"/>
</dbReference>
<dbReference type="Gene3D" id="2.160.10.10">
    <property type="entry name" value="Hexapeptide repeat proteins"/>
    <property type="match status" value="1"/>
</dbReference>
<dbReference type="RefSeq" id="WP_349229939.1">
    <property type="nucleotide sequence ID" value="NZ_JBBMFJ010000026.1"/>
</dbReference>
<keyword evidence="2" id="KW-1185">Reference proteome</keyword>
<dbReference type="InterPro" id="IPR051159">
    <property type="entry name" value="Hexapeptide_acetyltransf"/>
</dbReference>
<dbReference type="EMBL" id="JBBMFJ010000026">
    <property type="protein sequence ID" value="MEQ2563862.1"/>
    <property type="molecule type" value="Genomic_DNA"/>
</dbReference>
<keyword evidence="1" id="KW-0012">Acyltransferase</keyword>
<dbReference type="PANTHER" id="PTHR23416:SF78">
    <property type="entry name" value="LIPOPOLYSACCHARIDE BIOSYNTHESIS O-ACETYL TRANSFERASE WBBJ-RELATED"/>
    <property type="match status" value="1"/>
</dbReference>
<gene>
    <name evidence="1" type="ORF">WMO41_11935</name>
</gene>
<organism evidence="1 2">
    <name type="scientific">Ventrimonas faecis</name>
    <dbReference type="NCBI Taxonomy" id="3133170"/>
    <lineage>
        <taxon>Bacteria</taxon>
        <taxon>Bacillati</taxon>
        <taxon>Bacillota</taxon>
        <taxon>Clostridia</taxon>
        <taxon>Lachnospirales</taxon>
        <taxon>Lachnospiraceae</taxon>
        <taxon>Ventrimonas</taxon>
    </lineage>
</organism>
<sequence length="176" mass="19032">MIKTIAKTLVGIVRAKLFQIRTGKKVYIGKHCALKGKQNIALEDSVTIRPYVQIWSEGGTVRIGQGSEIGERCRISIANSLNMGKKVLLSPNVYITDCDHEYRNLEVPVIDQGIVQKGQAVSIGDGSYIGINTVIVGNVKIGKHCVIGANSVVTKDVPDFCVAVGTPARVIKNMKN</sequence>
<dbReference type="GO" id="GO:0016746">
    <property type="term" value="F:acyltransferase activity"/>
    <property type="evidence" value="ECO:0007669"/>
    <property type="project" value="UniProtKB-KW"/>
</dbReference>
<comment type="caution">
    <text evidence="1">The sequence shown here is derived from an EMBL/GenBank/DDBJ whole genome shotgun (WGS) entry which is preliminary data.</text>
</comment>